<accession>A0ABD2DC86</accession>
<evidence type="ECO:0000313" key="4">
    <source>
        <dbReference type="Proteomes" id="UP001610411"/>
    </source>
</evidence>
<feature type="region of interest" description="Disordered" evidence="1">
    <location>
        <begin position="147"/>
        <end position="196"/>
    </location>
</feature>
<keyword evidence="2 3" id="KW-0812">Transmembrane</keyword>
<name>A0ABD2DC86_DAUMA</name>
<feature type="compositionally biased region" description="Low complexity" evidence="1">
    <location>
        <begin position="147"/>
        <end position="175"/>
    </location>
</feature>
<dbReference type="PANTHER" id="PTHR20516">
    <property type="entry name" value="TRANSMEMBRANE PROTEIN 114/235 FAMILY MEMBER"/>
    <property type="match status" value="1"/>
</dbReference>
<keyword evidence="4" id="KW-1185">Reference proteome</keyword>
<dbReference type="Proteomes" id="UP001610411">
    <property type="component" value="Unassembled WGS sequence"/>
</dbReference>
<reference evidence="3 4" key="1">
    <citation type="journal article" date="2024" name="G3 (Bethesda)">
        <title>A hybrid genome assembly of the endangered aye-aye (Daubentonia madagascariensis).</title>
        <authorList>
            <person name="Versoza C.J."/>
            <person name="Pfeifer S.P."/>
        </authorList>
    </citation>
    <scope>NUCLEOTIDE SEQUENCE [LARGE SCALE GENOMIC DNA]</scope>
    <source>
        <strain evidence="3">6821</strain>
    </source>
</reference>
<sequence>SWRPPRWPATTGTSWRWRTPATAAAAWGAPAALLALGLWRIWAEQLYPAARPIRQREPGRLHLGAASHRAAPHRRGGPAPEPGPPRVQLGVRPAQVPGPERPLLLFTGCYFLLGGALTLAGVSIYISYSHLAFAETAASTGRSTCRASASASAGPRPWPGARAPWRRSAAPSCSRLPGPSARQSPPTLWLSESQQV</sequence>
<keyword evidence="2" id="KW-1133">Transmembrane helix</keyword>
<feature type="non-terminal residue" evidence="3">
    <location>
        <position position="196"/>
    </location>
</feature>
<evidence type="ECO:0000256" key="2">
    <source>
        <dbReference type="SAM" id="Phobius"/>
    </source>
</evidence>
<feature type="transmembrane region" description="Helical" evidence="2">
    <location>
        <begin position="21"/>
        <end position="42"/>
    </location>
</feature>
<feature type="region of interest" description="Disordered" evidence="1">
    <location>
        <begin position="65"/>
        <end position="88"/>
    </location>
</feature>
<feature type="non-terminal residue" evidence="3">
    <location>
        <position position="1"/>
    </location>
</feature>
<dbReference type="AlphaFoldDB" id="A0ABD2DC86"/>
<feature type="compositionally biased region" description="Polar residues" evidence="1">
    <location>
        <begin position="181"/>
        <end position="196"/>
    </location>
</feature>
<gene>
    <name evidence="3" type="ORF">WCI35_026324</name>
</gene>
<dbReference type="PANTHER" id="PTHR20516:SF1">
    <property type="entry name" value="TRANSMEMBRANE PROTEIN 235"/>
    <property type="match status" value="1"/>
</dbReference>
<evidence type="ECO:0000313" key="3">
    <source>
        <dbReference type="EMBL" id="KAL2764564.1"/>
    </source>
</evidence>
<feature type="transmembrane region" description="Helical" evidence="2">
    <location>
        <begin position="103"/>
        <end position="126"/>
    </location>
</feature>
<organism evidence="3 4">
    <name type="scientific">Daubentonia madagascariensis</name>
    <name type="common">Aye-aye</name>
    <name type="synonym">Sciurus madagascariensis</name>
    <dbReference type="NCBI Taxonomy" id="31869"/>
    <lineage>
        <taxon>Eukaryota</taxon>
        <taxon>Metazoa</taxon>
        <taxon>Chordata</taxon>
        <taxon>Craniata</taxon>
        <taxon>Vertebrata</taxon>
        <taxon>Euteleostomi</taxon>
        <taxon>Mammalia</taxon>
        <taxon>Eutheria</taxon>
        <taxon>Euarchontoglires</taxon>
        <taxon>Primates</taxon>
        <taxon>Strepsirrhini</taxon>
        <taxon>Chiromyiformes</taxon>
        <taxon>Daubentoniidae</taxon>
        <taxon>Daubentonia</taxon>
    </lineage>
</organism>
<dbReference type="EMBL" id="JBFSEQ010000011">
    <property type="protein sequence ID" value="KAL2764564.1"/>
    <property type="molecule type" value="Genomic_DNA"/>
</dbReference>
<dbReference type="InterPro" id="IPR039951">
    <property type="entry name" value="TMEM114/TMEM235"/>
</dbReference>
<evidence type="ECO:0000256" key="1">
    <source>
        <dbReference type="SAM" id="MobiDB-lite"/>
    </source>
</evidence>
<keyword evidence="2" id="KW-0472">Membrane</keyword>
<comment type="caution">
    <text evidence="3">The sequence shown here is derived from an EMBL/GenBank/DDBJ whole genome shotgun (WGS) entry which is preliminary data.</text>
</comment>
<protein>
    <submittedName>
        <fullName evidence="3">Transmembrane protein 235 isoform 1</fullName>
    </submittedName>
</protein>
<proteinExistence type="predicted"/>